<dbReference type="AlphaFoldDB" id="A0A178VBF9"/>
<dbReference type="Gene3D" id="2.120.10.80">
    <property type="entry name" value="Kelch-type beta propeller"/>
    <property type="match status" value="1"/>
</dbReference>
<reference evidence="5" key="1">
    <citation type="journal article" date="2016" name="Proc. Natl. Acad. Sci. U.S.A.">
        <title>Chromosome-level assembly of Arabidopsis thaliana Ler reveals the extent of translocation and inversion polymorphisms.</title>
        <authorList>
            <person name="Zapata L."/>
            <person name="Ding J."/>
            <person name="Willing E.M."/>
            <person name="Hartwig B."/>
            <person name="Bezdan D."/>
            <person name="Jiao W.B."/>
            <person name="Patel V."/>
            <person name="Velikkakam James G."/>
            <person name="Koornneef M."/>
            <person name="Ossowski S."/>
            <person name="Schneeberger K."/>
        </authorList>
    </citation>
    <scope>NUCLEOTIDE SEQUENCE [LARGE SCALE GENOMIC DNA]</scope>
    <source>
        <strain evidence="5">cv. Landsberg erecta</strain>
    </source>
</reference>
<feature type="region of interest" description="Disordered" evidence="1">
    <location>
        <begin position="1"/>
        <end position="21"/>
    </location>
</feature>
<comment type="caution">
    <text evidence="4">The sequence shown here is derived from an EMBL/GenBank/DDBJ whole genome shotgun (WGS) entry which is preliminary data.</text>
</comment>
<keyword evidence="2" id="KW-0472">Membrane</keyword>
<evidence type="ECO:0000313" key="4">
    <source>
        <dbReference type="EMBL" id="OAP03051.1"/>
    </source>
</evidence>
<dbReference type="PANTHER" id="PTHR24414:SF184">
    <property type="entry name" value="GALACTOSE OXIDASE_KELCH REPEAT SUPERFAMILY PROTEIN"/>
    <property type="match status" value="1"/>
</dbReference>
<dbReference type="InterPro" id="IPR050354">
    <property type="entry name" value="F-box/kelch-repeat_ARATH"/>
</dbReference>
<evidence type="ECO:0000259" key="3">
    <source>
        <dbReference type="SMART" id="SM00256"/>
    </source>
</evidence>
<dbReference type="SUPFAM" id="SSF117281">
    <property type="entry name" value="Kelch motif"/>
    <property type="match status" value="1"/>
</dbReference>
<feature type="domain" description="F-box" evidence="3">
    <location>
        <begin position="27"/>
        <end position="67"/>
    </location>
</feature>
<accession>A0A178VBF9</accession>
<name>A0A178VBF9_ARATH</name>
<proteinExistence type="predicted"/>
<evidence type="ECO:0000313" key="5">
    <source>
        <dbReference type="Proteomes" id="UP000078284"/>
    </source>
</evidence>
<dbReference type="CDD" id="cd22152">
    <property type="entry name" value="F-box_AtAFR-like"/>
    <property type="match status" value="1"/>
</dbReference>
<dbReference type="SMART" id="SM00256">
    <property type="entry name" value="FBOX"/>
    <property type="match status" value="1"/>
</dbReference>
<keyword evidence="2" id="KW-1133">Transmembrane helix</keyword>
<feature type="transmembrane region" description="Helical" evidence="2">
    <location>
        <begin position="70"/>
        <end position="92"/>
    </location>
</feature>
<sequence length="356" mass="40641">MSSLEKKRKRKTTTRTKKKKLSPNQSIPYDLLLDIIARVPRLYYPTLSLVSKSFRSLLASPELYKASRSFWVTPSVVSMCAYGAVLVIAVPIPSFHKPRFSSLVVVGSDIYYIHGPSSNVSILDCRSHTWRQVQSSILDCRSHRRRKAPILPVEHSSLTASVLGEKIYVAGCYSDMHLGSSFFEVFDTKTEVWVSEPIPYSDRKYNFLHPKSICIDGKIHVVTDSEGVVAYNPKEGIWLDLDQYMRSDSYCEIDDILYSVYSRTVIWYDTEASRWRYLEGLGQLTFPLGASVRLADYGGKLAVLWDEDLLYGLTSFVYKKKIWCAEISLERSKSCEIFGKLNGLIMCLQCLKNVNW</sequence>
<organism evidence="4 5">
    <name type="scientific">Arabidopsis thaliana</name>
    <name type="common">Mouse-ear cress</name>
    <dbReference type="NCBI Taxonomy" id="3702"/>
    <lineage>
        <taxon>Eukaryota</taxon>
        <taxon>Viridiplantae</taxon>
        <taxon>Streptophyta</taxon>
        <taxon>Embryophyta</taxon>
        <taxon>Tracheophyta</taxon>
        <taxon>Spermatophyta</taxon>
        <taxon>Magnoliopsida</taxon>
        <taxon>eudicotyledons</taxon>
        <taxon>Gunneridae</taxon>
        <taxon>Pentapetalae</taxon>
        <taxon>rosids</taxon>
        <taxon>malvids</taxon>
        <taxon>Brassicales</taxon>
        <taxon>Brassicaceae</taxon>
        <taxon>Camelineae</taxon>
        <taxon>Arabidopsis</taxon>
    </lineage>
</organism>
<gene>
    <name evidence="4" type="ordered locus">AXX17_At3g09590</name>
</gene>
<dbReference type="SUPFAM" id="SSF81383">
    <property type="entry name" value="F-box domain"/>
    <property type="match status" value="1"/>
</dbReference>
<protein>
    <recommendedName>
        <fullName evidence="3">F-box domain-containing protein</fullName>
    </recommendedName>
</protein>
<evidence type="ECO:0000256" key="1">
    <source>
        <dbReference type="SAM" id="MobiDB-lite"/>
    </source>
</evidence>
<evidence type="ECO:0000256" key="2">
    <source>
        <dbReference type="SAM" id="Phobius"/>
    </source>
</evidence>
<dbReference type="InterPro" id="IPR036047">
    <property type="entry name" value="F-box-like_dom_sf"/>
</dbReference>
<keyword evidence="2" id="KW-0812">Transmembrane</keyword>
<dbReference type="InterPro" id="IPR001810">
    <property type="entry name" value="F-box_dom"/>
</dbReference>
<dbReference type="EMBL" id="LUHQ01000003">
    <property type="protein sequence ID" value="OAP03051.1"/>
    <property type="molecule type" value="Genomic_DNA"/>
</dbReference>
<dbReference type="Pfam" id="PF25210">
    <property type="entry name" value="Kelch_FKB95"/>
    <property type="match status" value="1"/>
</dbReference>
<dbReference type="InterPro" id="IPR057499">
    <property type="entry name" value="Kelch_FKB95"/>
</dbReference>
<dbReference type="Proteomes" id="UP000078284">
    <property type="component" value="Chromosome 3"/>
</dbReference>
<dbReference type="InterPro" id="IPR015915">
    <property type="entry name" value="Kelch-typ_b-propeller"/>
</dbReference>
<dbReference type="PANTHER" id="PTHR24414">
    <property type="entry name" value="F-BOX/KELCH-REPEAT PROTEIN SKIP4"/>
    <property type="match status" value="1"/>
</dbReference>
<dbReference type="Pfam" id="PF00646">
    <property type="entry name" value="F-box"/>
    <property type="match status" value="1"/>
</dbReference>